<dbReference type="EMBL" id="CANHGI010000006">
    <property type="protein sequence ID" value="CAI5456779.1"/>
    <property type="molecule type" value="Genomic_DNA"/>
</dbReference>
<sequence>MVFFFGSGFLVLSWLIWDSEQRAECVANCEVISIPGEIIPRTYNNCRCEIEFHKHPENRSNIPLKCKPHYRSLKFREISFGTVVLHKAVVRSCAGMGQRVIVNQTKFDEDERHFLMERNIVKHEPVGFRNNIMHIYRKPDGHLRFG</sequence>
<keyword evidence="3" id="KW-1185">Reference proteome</keyword>
<comment type="caution">
    <text evidence="2">The sequence shown here is derived from an EMBL/GenBank/DDBJ whole genome shotgun (WGS) entry which is preliminary data.</text>
</comment>
<accession>A0A9P1J8B0</accession>
<name>A0A9P1J8B0_9PELO</name>
<protein>
    <submittedName>
        <fullName evidence="2">Uncharacterized protein</fullName>
    </submittedName>
</protein>
<proteinExistence type="predicted"/>
<dbReference type="AlphaFoldDB" id="A0A9P1J8B0"/>
<evidence type="ECO:0000313" key="3">
    <source>
        <dbReference type="Proteomes" id="UP001152747"/>
    </source>
</evidence>
<organism evidence="2 3">
    <name type="scientific">Caenorhabditis angaria</name>
    <dbReference type="NCBI Taxonomy" id="860376"/>
    <lineage>
        <taxon>Eukaryota</taxon>
        <taxon>Metazoa</taxon>
        <taxon>Ecdysozoa</taxon>
        <taxon>Nematoda</taxon>
        <taxon>Chromadorea</taxon>
        <taxon>Rhabditida</taxon>
        <taxon>Rhabditina</taxon>
        <taxon>Rhabditomorpha</taxon>
        <taxon>Rhabditoidea</taxon>
        <taxon>Rhabditidae</taxon>
        <taxon>Peloderinae</taxon>
        <taxon>Caenorhabditis</taxon>
    </lineage>
</organism>
<reference evidence="2" key="1">
    <citation type="submission" date="2022-11" db="EMBL/GenBank/DDBJ databases">
        <authorList>
            <person name="Kikuchi T."/>
        </authorList>
    </citation>
    <scope>NUCLEOTIDE SEQUENCE</scope>
    <source>
        <strain evidence="2">PS1010</strain>
    </source>
</reference>
<evidence type="ECO:0000313" key="2">
    <source>
        <dbReference type="EMBL" id="CAI5456779.1"/>
    </source>
</evidence>
<keyword evidence="1" id="KW-0732">Signal</keyword>
<dbReference type="Proteomes" id="UP001152747">
    <property type="component" value="Unassembled WGS sequence"/>
</dbReference>
<feature type="chain" id="PRO_5040494387" evidence="1">
    <location>
        <begin position="24"/>
        <end position="146"/>
    </location>
</feature>
<dbReference type="OrthoDB" id="5784894at2759"/>
<evidence type="ECO:0000256" key="1">
    <source>
        <dbReference type="SAM" id="SignalP"/>
    </source>
</evidence>
<gene>
    <name evidence="2" type="ORF">CAMP_LOCUS19416</name>
</gene>
<feature type="signal peptide" evidence="1">
    <location>
        <begin position="1"/>
        <end position="23"/>
    </location>
</feature>